<dbReference type="Pfam" id="PF01063">
    <property type="entry name" value="Aminotran_4"/>
    <property type="match status" value="1"/>
</dbReference>
<proteinExistence type="predicted"/>
<dbReference type="Proteomes" id="UP000266152">
    <property type="component" value="Unassembled WGS sequence"/>
</dbReference>
<dbReference type="Gene3D" id="1.20.1280.50">
    <property type="match status" value="1"/>
</dbReference>
<dbReference type="InterPro" id="IPR001810">
    <property type="entry name" value="F-box_dom"/>
</dbReference>
<evidence type="ECO:0000313" key="2">
    <source>
        <dbReference type="EMBL" id="RGP74426.1"/>
    </source>
</evidence>
<gene>
    <name evidence="2" type="ORF">FSPOR_1435</name>
</gene>
<dbReference type="Gene3D" id="1.25.40.10">
    <property type="entry name" value="Tetratricopeptide repeat domain"/>
    <property type="match status" value="1"/>
</dbReference>
<organism evidence="2 3">
    <name type="scientific">Fusarium sporotrichioides</name>
    <dbReference type="NCBI Taxonomy" id="5514"/>
    <lineage>
        <taxon>Eukaryota</taxon>
        <taxon>Fungi</taxon>
        <taxon>Dikarya</taxon>
        <taxon>Ascomycota</taxon>
        <taxon>Pezizomycotina</taxon>
        <taxon>Sordariomycetes</taxon>
        <taxon>Hypocreomycetidae</taxon>
        <taxon>Hypocreales</taxon>
        <taxon>Nectriaceae</taxon>
        <taxon>Fusarium</taxon>
    </lineage>
</organism>
<dbReference type="Gene3D" id="3.20.10.10">
    <property type="entry name" value="D-amino Acid Aminotransferase, subunit A, domain 2"/>
    <property type="match status" value="1"/>
</dbReference>
<dbReference type="GO" id="GO:0003824">
    <property type="term" value="F:catalytic activity"/>
    <property type="evidence" value="ECO:0007669"/>
    <property type="project" value="InterPro"/>
</dbReference>
<dbReference type="SUPFAM" id="SSF48452">
    <property type="entry name" value="TPR-like"/>
    <property type="match status" value="1"/>
</dbReference>
<dbReference type="InterPro" id="IPR011990">
    <property type="entry name" value="TPR-like_helical_dom_sf"/>
</dbReference>
<comment type="caution">
    <text evidence="2">The sequence shown here is derived from an EMBL/GenBank/DDBJ whole genome shotgun (WGS) entry which is preliminary data.</text>
</comment>
<dbReference type="STRING" id="5514.A0A395SQ16"/>
<reference evidence="2 3" key="1">
    <citation type="journal article" date="2018" name="PLoS Pathog.">
        <title>Evolution of structural diversity of trichothecenes, a family of toxins produced by plant pathogenic and entomopathogenic fungi.</title>
        <authorList>
            <person name="Proctor R.H."/>
            <person name="McCormick S.P."/>
            <person name="Kim H.S."/>
            <person name="Cardoza R.E."/>
            <person name="Stanley A.M."/>
            <person name="Lindo L."/>
            <person name="Kelly A."/>
            <person name="Brown D.W."/>
            <person name="Lee T."/>
            <person name="Vaughan M.M."/>
            <person name="Alexander N.J."/>
            <person name="Busman M."/>
            <person name="Gutierrez S."/>
        </authorList>
    </citation>
    <scope>NUCLEOTIDE SEQUENCE [LARGE SCALE GENOMIC DNA]</scope>
    <source>
        <strain evidence="2 3">NRRL 3299</strain>
    </source>
</reference>
<evidence type="ECO:0000259" key="1">
    <source>
        <dbReference type="PROSITE" id="PS50181"/>
    </source>
</evidence>
<keyword evidence="3" id="KW-1185">Reference proteome</keyword>
<dbReference type="SUPFAM" id="SSF81383">
    <property type="entry name" value="F-box domain"/>
    <property type="match status" value="1"/>
</dbReference>
<dbReference type="InterPro" id="IPR001544">
    <property type="entry name" value="Aminotrans_IV"/>
</dbReference>
<sequence length="984" mass="112650">MSDDFSLFTSMRHDPRLEHIKSSGLGDKSWNFENGSPLYMLDFHRDRLLRAATHWKWQPAIDRLSGDSGLSSLTHLVLDNIETSQQTPLKIKLVVSRHGDIKVEQHKIPEIPLQNLFPARLPPPSRPSLDDEPGKVAAFSLLVDRPTTTRSEYTHFKTTKRDMYDAARQRAGITYADAAEVLVIDQDDGSIMEGTFTTPYFWRNGQWVTPPVATHFSWNEGSGGQDGTSRRWALARGIAFEQAINVNSLVHGEECWISNGCKGRDIPDREIAAVQTQALAYRALHRLHKSVVGGARSITEITLHRAVRFSEYESKNELPLTSLPAMTSETQEAAIAEGRRLYGAKQFKPALKQFTIAMQLCACTRQGKRPRCSCKNFEKVASEGGSIFNEAMYTCECTVRRTFNKCDNKLHIQALDYRAATFEDIKELERAQKDAEWMLELAPRLPDGYLRLGKVLRLQKKYEFAWKVYNAGIEMGNDHHQAESPKFKKLQTARQPLHTRFYRRDPLSNPPEIIQRIFNYLDFATLVRCTRVSKGWRRYLSSHGNERLWRTLLFTNKIPINRPPGIKSIKKLISYSGRDVRQIIIDDISRFKLTQQKLLILLQGSKSLERLELKGSVDEDLMIPDTKGILKKLNHIALQDIQIRKFHILNPLLKQASESLQSLYINGLPQTALHNDLHFPDLPNLQYLRVEELNRPTPFRLSTWRIAHKTPCLQQLYLQGVPLSAEIPTDTRLDDYWPRLKAVTVRGPDHSLPDTAQTISQLTSLRGGRTIQYIDIDFRWKSDHGLDLITPSDTLSQDPGILTTDGYNNNGQYTDLRSLRLSRATIPPLKLRKVLGDTLAAQRLHTLDIAFPLDHRGAPEGSASTQHIQDYWWLRGDHGIRCIGLSEFRFLAYPKTDDEMYLPGFLASFPNLEVIEINSSHYDQRELCTMIDAILKVTHLKKIYQKTVLGDWRDKLSEATRKQGVELIWGDRPREWPLTLRDDS</sequence>
<accession>A0A395SQ16</accession>
<dbReference type="InterPro" id="IPR043132">
    <property type="entry name" value="BCAT-like_C"/>
</dbReference>
<dbReference type="InterPro" id="IPR036038">
    <property type="entry name" value="Aminotransferase-like"/>
</dbReference>
<dbReference type="InterPro" id="IPR036047">
    <property type="entry name" value="F-box-like_dom_sf"/>
</dbReference>
<dbReference type="Gene3D" id="3.80.10.10">
    <property type="entry name" value="Ribonuclease Inhibitor"/>
    <property type="match status" value="1"/>
</dbReference>
<protein>
    <submittedName>
        <fullName evidence="2">F-box tpr repeat pof3</fullName>
    </submittedName>
</protein>
<dbReference type="PROSITE" id="PS50181">
    <property type="entry name" value="FBOX"/>
    <property type="match status" value="1"/>
</dbReference>
<dbReference type="AlphaFoldDB" id="A0A395SQ16"/>
<feature type="domain" description="F-box" evidence="1">
    <location>
        <begin position="503"/>
        <end position="552"/>
    </location>
</feature>
<name>A0A395SQ16_FUSSP</name>
<dbReference type="EMBL" id="PXOF01000021">
    <property type="protein sequence ID" value="RGP74426.1"/>
    <property type="molecule type" value="Genomic_DNA"/>
</dbReference>
<dbReference type="InterPro" id="IPR032675">
    <property type="entry name" value="LRR_dom_sf"/>
</dbReference>
<dbReference type="SMART" id="SM00256">
    <property type="entry name" value="FBOX"/>
    <property type="match status" value="1"/>
</dbReference>
<dbReference type="SUPFAM" id="SSF52047">
    <property type="entry name" value="RNI-like"/>
    <property type="match status" value="1"/>
</dbReference>
<dbReference type="SUPFAM" id="SSF56752">
    <property type="entry name" value="D-aminoacid aminotransferase-like PLP-dependent enzymes"/>
    <property type="match status" value="1"/>
</dbReference>
<evidence type="ECO:0000313" key="3">
    <source>
        <dbReference type="Proteomes" id="UP000266152"/>
    </source>
</evidence>
<dbReference type="Pfam" id="PF12937">
    <property type="entry name" value="F-box-like"/>
    <property type="match status" value="1"/>
</dbReference>